<name>A0A233RAJ6_9GAMM</name>
<dbReference type="Pfam" id="PF13977">
    <property type="entry name" value="TetR_C_6"/>
    <property type="match status" value="1"/>
</dbReference>
<evidence type="ECO:0000256" key="2">
    <source>
        <dbReference type="ARBA" id="ARBA00023015"/>
    </source>
</evidence>
<dbReference type="SUPFAM" id="SSF48498">
    <property type="entry name" value="Tetracyclin repressor-like, C-terminal domain"/>
    <property type="match status" value="1"/>
</dbReference>
<organism evidence="7 8">
    <name type="scientific">Oceanimonas doudoroffii</name>
    <dbReference type="NCBI Taxonomy" id="84158"/>
    <lineage>
        <taxon>Bacteria</taxon>
        <taxon>Pseudomonadati</taxon>
        <taxon>Pseudomonadota</taxon>
        <taxon>Gammaproteobacteria</taxon>
        <taxon>Aeromonadales</taxon>
        <taxon>Aeromonadaceae</taxon>
        <taxon>Oceanimonas</taxon>
    </lineage>
</organism>
<dbReference type="InterPro" id="IPR023772">
    <property type="entry name" value="DNA-bd_HTH_TetR-type_CS"/>
</dbReference>
<feature type="DNA-binding region" description="H-T-H motif" evidence="5">
    <location>
        <begin position="37"/>
        <end position="56"/>
    </location>
</feature>
<keyword evidence="3 5" id="KW-0238">DNA-binding</keyword>
<proteinExistence type="predicted"/>
<comment type="caution">
    <text evidence="7">The sequence shown here is derived from an EMBL/GenBank/DDBJ whole genome shotgun (WGS) entry which is preliminary data.</text>
</comment>
<dbReference type="PROSITE" id="PS01081">
    <property type="entry name" value="HTH_TETR_1"/>
    <property type="match status" value="1"/>
</dbReference>
<keyword evidence="4" id="KW-0804">Transcription</keyword>
<dbReference type="Gene3D" id="1.10.357.10">
    <property type="entry name" value="Tetracycline Repressor, domain 2"/>
    <property type="match status" value="1"/>
</dbReference>
<dbReference type="PANTHER" id="PTHR30055">
    <property type="entry name" value="HTH-TYPE TRANSCRIPTIONAL REGULATOR RUTR"/>
    <property type="match status" value="1"/>
</dbReference>
<dbReference type="Proteomes" id="UP000242757">
    <property type="component" value="Unassembled WGS sequence"/>
</dbReference>
<dbReference type="InterPro" id="IPR036271">
    <property type="entry name" value="Tet_transcr_reg_TetR-rel_C_sf"/>
</dbReference>
<sequence>MQVKTGRIRQENTEERRADLIAATLRVIAREGVRGATVRSISKEADVTQGLIRYYFKSKDELIAAAYETYMGDLVNAADAASQGSGSARRRLAKFVQVSLEPPVTSHASVAIWAGFFEVLLHDPAMKASHNRSYDKLRLHLKTLIRDLFDETGRIASDDQLRRLSIAGNAVLDGLWLEGGALAEVFHEGELVQVGLDSFSALLGVDLNTQY</sequence>
<dbReference type="GO" id="GO:0000976">
    <property type="term" value="F:transcription cis-regulatory region binding"/>
    <property type="evidence" value="ECO:0007669"/>
    <property type="project" value="TreeGrafter"/>
</dbReference>
<dbReference type="InterPro" id="IPR050109">
    <property type="entry name" value="HTH-type_TetR-like_transc_reg"/>
</dbReference>
<keyword evidence="2" id="KW-0805">Transcription regulation</keyword>
<dbReference type="InterPro" id="IPR009057">
    <property type="entry name" value="Homeodomain-like_sf"/>
</dbReference>
<keyword evidence="1" id="KW-0678">Repressor</keyword>
<dbReference type="AlphaFoldDB" id="A0A233RAJ6"/>
<evidence type="ECO:0000256" key="5">
    <source>
        <dbReference type="PROSITE-ProRule" id="PRU00335"/>
    </source>
</evidence>
<dbReference type="InterPro" id="IPR039538">
    <property type="entry name" value="BetI_C"/>
</dbReference>
<dbReference type="OrthoDB" id="63332at2"/>
<evidence type="ECO:0000313" key="7">
    <source>
        <dbReference type="EMBL" id="OXY80410.1"/>
    </source>
</evidence>
<keyword evidence="8" id="KW-1185">Reference proteome</keyword>
<evidence type="ECO:0000259" key="6">
    <source>
        <dbReference type="PROSITE" id="PS50977"/>
    </source>
</evidence>
<accession>A0A233RAJ6</accession>
<evidence type="ECO:0000256" key="1">
    <source>
        <dbReference type="ARBA" id="ARBA00022491"/>
    </source>
</evidence>
<feature type="domain" description="HTH tetR-type" evidence="6">
    <location>
        <begin position="14"/>
        <end position="74"/>
    </location>
</feature>
<dbReference type="EMBL" id="NBIM01000011">
    <property type="protein sequence ID" value="OXY80410.1"/>
    <property type="molecule type" value="Genomic_DNA"/>
</dbReference>
<gene>
    <name evidence="7" type="ORF">B6S08_17385</name>
</gene>
<dbReference type="SUPFAM" id="SSF46689">
    <property type="entry name" value="Homeodomain-like"/>
    <property type="match status" value="1"/>
</dbReference>
<evidence type="ECO:0000256" key="3">
    <source>
        <dbReference type="ARBA" id="ARBA00023125"/>
    </source>
</evidence>
<evidence type="ECO:0000256" key="4">
    <source>
        <dbReference type="ARBA" id="ARBA00023163"/>
    </source>
</evidence>
<protein>
    <recommendedName>
        <fullName evidence="6">HTH tetR-type domain-containing protein</fullName>
    </recommendedName>
</protein>
<dbReference type="Pfam" id="PF00440">
    <property type="entry name" value="TetR_N"/>
    <property type="match status" value="1"/>
</dbReference>
<dbReference type="GO" id="GO:0003700">
    <property type="term" value="F:DNA-binding transcription factor activity"/>
    <property type="evidence" value="ECO:0007669"/>
    <property type="project" value="TreeGrafter"/>
</dbReference>
<dbReference type="PRINTS" id="PR00455">
    <property type="entry name" value="HTHTETR"/>
</dbReference>
<reference evidence="7 8" key="1">
    <citation type="submission" date="2017-08" db="EMBL/GenBank/DDBJ databases">
        <title>A Genome Sequence of Oceanimonas doudoroffii ATCC 27123T.</title>
        <authorList>
            <person name="Brennan M.A."/>
            <person name="Maclea K.S."/>
            <person name="Mcclelland W.D."/>
            <person name="Trachtenberg A.M."/>
        </authorList>
    </citation>
    <scope>NUCLEOTIDE SEQUENCE [LARGE SCALE GENOMIC DNA]</scope>
    <source>
        <strain evidence="7 8">ATCC 27123</strain>
    </source>
</reference>
<evidence type="ECO:0000313" key="8">
    <source>
        <dbReference type="Proteomes" id="UP000242757"/>
    </source>
</evidence>
<dbReference type="PROSITE" id="PS50977">
    <property type="entry name" value="HTH_TETR_2"/>
    <property type="match status" value="1"/>
</dbReference>
<dbReference type="RefSeq" id="WP_094202077.1">
    <property type="nucleotide sequence ID" value="NZ_NBIM01000011.1"/>
</dbReference>
<dbReference type="InterPro" id="IPR001647">
    <property type="entry name" value="HTH_TetR"/>
</dbReference>
<dbReference type="PANTHER" id="PTHR30055:SF228">
    <property type="entry name" value="TRANSCRIPTIONAL REGULATOR-RELATED"/>
    <property type="match status" value="1"/>
</dbReference>